<proteinExistence type="predicted"/>
<keyword evidence="4" id="KW-0539">Nucleus</keyword>
<dbReference type="InterPro" id="IPR022003">
    <property type="entry name" value="RST"/>
</dbReference>
<protein>
    <recommendedName>
        <fullName evidence="10">Poly [ADP-ribose] polymerase</fullName>
    </recommendedName>
</protein>
<name>A0A9Q0GPW4_9MAGN</name>
<evidence type="ECO:0000259" key="5">
    <source>
        <dbReference type="PROSITE" id="PS50918"/>
    </source>
</evidence>
<feature type="domain" description="PARP catalytic" evidence="6">
    <location>
        <begin position="253"/>
        <end position="473"/>
    </location>
</feature>
<dbReference type="PROSITE" id="PS51879">
    <property type="entry name" value="RST"/>
    <property type="match status" value="1"/>
</dbReference>
<accession>A0A9Q0GPW4</accession>
<dbReference type="Gene3D" id="3.90.228.10">
    <property type="match status" value="1"/>
</dbReference>
<reference evidence="8" key="1">
    <citation type="journal article" date="2023" name="Plant J.">
        <title>The genome of the king protea, Protea cynaroides.</title>
        <authorList>
            <person name="Chang J."/>
            <person name="Duong T.A."/>
            <person name="Schoeman C."/>
            <person name="Ma X."/>
            <person name="Roodt D."/>
            <person name="Barker N."/>
            <person name="Li Z."/>
            <person name="Van de Peer Y."/>
            <person name="Mizrachi E."/>
        </authorList>
    </citation>
    <scope>NUCLEOTIDE SEQUENCE</scope>
    <source>
        <tissue evidence="8">Young leaves</tissue>
    </source>
</reference>
<dbReference type="GO" id="GO:0003950">
    <property type="term" value="F:NAD+ poly-ADP-ribosyltransferase activity"/>
    <property type="evidence" value="ECO:0007669"/>
    <property type="project" value="InterPro"/>
</dbReference>
<evidence type="ECO:0000313" key="9">
    <source>
        <dbReference type="Proteomes" id="UP001141806"/>
    </source>
</evidence>
<dbReference type="Pfam" id="PF00644">
    <property type="entry name" value="PARP"/>
    <property type="match status" value="1"/>
</dbReference>
<dbReference type="Pfam" id="PF23467">
    <property type="entry name" value="WWE_5"/>
    <property type="match status" value="1"/>
</dbReference>
<evidence type="ECO:0000256" key="1">
    <source>
        <dbReference type="ARBA" id="ARBA00004123"/>
    </source>
</evidence>
<evidence type="ECO:0000259" key="7">
    <source>
        <dbReference type="PROSITE" id="PS51879"/>
    </source>
</evidence>
<gene>
    <name evidence="8" type="ORF">NE237_027738</name>
</gene>
<feature type="domain" description="RST" evidence="7">
    <location>
        <begin position="519"/>
        <end position="590"/>
    </location>
</feature>
<evidence type="ECO:0008006" key="10">
    <source>
        <dbReference type="Google" id="ProtNLM"/>
    </source>
</evidence>
<dbReference type="PROSITE" id="PS51059">
    <property type="entry name" value="PARP_CATALYTIC"/>
    <property type="match status" value="1"/>
</dbReference>
<sequence length="605" mass="68226">MEVKNAKVLGNDHQFVVDMKRKRASQCALYFSGAACTGLLRRSAFDSPSNKHCKLVRSNRCKNQSGSRSNKYVLNNYSNFMKSGLPQRLMFYRSGEWNDFPEEFLELVKKDFQEKKAAIEVNFNGHCSLLNFLDMIQVDLRTGSHQPIAWIDETGGCFFPVSYSDDQELRECFQSELGEDQSCVYSESNGPCEIKLQLEIELTGASNVKSEEHSEESYNCVKRLKIEGKSPSNHYGLEEQDSTNAKSDAKIMETIGENRDLGENFLPQKPGFEELTYDAVHDMFLLGMDQSICAKDILEIYRGSSNLLQARLELFHKQFEITTKYRGDATIRYAWLGSSKEAVSRIMVHGLGLNDLPKSKPMYGVGVHLTPVNCSYISASHCDVDEKGVRHMVLCRVIMGNMELVHPGSEQFHPSSENFDSGVDDLQNPKHYVVWNMNMNTHIYPEYVVSFRMPPKVEGYLVGNESKVDVSGVSNSICSQGQLQPDSCLVDSVEDRHTFPRLAKRAQTGNLSVGSNVPKVPKSPWMPFPMLFAAISNKVPPKDMKLVNIYYDQFRSKVISRDDFVKKLRYVVGDALLRSTITSLQCKLASKQGAESVSQNEVNEA</sequence>
<dbReference type="PANTHER" id="PTHR32263:SF5">
    <property type="entry name" value="INACTIVE POLY [ADP-RIBOSE] POLYMERASE SRO1-RELATED"/>
    <property type="match status" value="1"/>
</dbReference>
<dbReference type="InterPro" id="IPR004170">
    <property type="entry name" value="WWE_dom"/>
</dbReference>
<evidence type="ECO:0000256" key="4">
    <source>
        <dbReference type="ARBA" id="ARBA00023242"/>
    </source>
</evidence>
<feature type="domain" description="WWE" evidence="5">
    <location>
        <begin position="75"/>
        <end position="150"/>
    </location>
</feature>
<evidence type="ECO:0000256" key="3">
    <source>
        <dbReference type="ARBA" id="ARBA00023016"/>
    </source>
</evidence>
<organism evidence="8 9">
    <name type="scientific">Protea cynaroides</name>
    <dbReference type="NCBI Taxonomy" id="273540"/>
    <lineage>
        <taxon>Eukaryota</taxon>
        <taxon>Viridiplantae</taxon>
        <taxon>Streptophyta</taxon>
        <taxon>Embryophyta</taxon>
        <taxon>Tracheophyta</taxon>
        <taxon>Spermatophyta</taxon>
        <taxon>Magnoliopsida</taxon>
        <taxon>Proteales</taxon>
        <taxon>Proteaceae</taxon>
        <taxon>Protea</taxon>
    </lineage>
</organism>
<dbReference type="AlphaFoldDB" id="A0A9Q0GPW4"/>
<dbReference type="InterPro" id="IPR012317">
    <property type="entry name" value="Poly(ADP-ribose)pol_cat_dom"/>
</dbReference>
<dbReference type="InterPro" id="IPR057823">
    <property type="entry name" value="WWE_RCD1"/>
</dbReference>
<evidence type="ECO:0000259" key="6">
    <source>
        <dbReference type="PROSITE" id="PS51059"/>
    </source>
</evidence>
<keyword evidence="3" id="KW-0346">Stress response</keyword>
<keyword evidence="9" id="KW-1185">Reference proteome</keyword>
<dbReference type="Pfam" id="PF12174">
    <property type="entry name" value="RST"/>
    <property type="match status" value="1"/>
</dbReference>
<dbReference type="SUPFAM" id="SSF56399">
    <property type="entry name" value="ADP-ribosylation"/>
    <property type="match status" value="1"/>
</dbReference>
<comment type="subcellular location">
    <subcellularLocation>
        <location evidence="1">Nucleus</location>
    </subcellularLocation>
</comment>
<keyword evidence="2" id="KW-0217">Developmental protein</keyword>
<dbReference type="InterPro" id="IPR044964">
    <property type="entry name" value="RCD1/SRO1-5"/>
</dbReference>
<dbReference type="GO" id="GO:0005634">
    <property type="term" value="C:nucleus"/>
    <property type="evidence" value="ECO:0007669"/>
    <property type="project" value="UniProtKB-SubCell"/>
</dbReference>
<evidence type="ECO:0000313" key="8">
    <source>
        <dbReference type="EMBL" id="KAJ4950906.1"/>
    </source>
</evidence>
<evidence type="ECO:0000256" key="2">
    <source>
        <dbReference type="ARBA" id="ARBA00022473"/>
    </source>
</evidence>
<dbReference type="OrthoDB" id="6133115at2759"/>
<dbReference type="PANTHER" id="PTHR32263">
    <property type="entry name" value="INACTIVE POLY [ADP-RIBOSE] POLYMERASE SRO4-RELATED"/>
    <property type="match status" value="1"/>
</dbReference>
<dbReference type="Proteomes" id="UP001141806">
    <property type="component" value="Unassembled WGS sequence"/>
</dbReference>
<dbReference type="EMBL" id="JAMYWD010000012">
    <property type="protein sequence ID" value="KAJ4950906.1"/>
    <property type="molecule type" value="Genomic_DNA"/>
</dbReference>
<dbReference type="PROSITE" id="PS50918">
    <property type="entry name" value="WWE"/>
    <property type="match status" value="1"/>
</dbReference>
<comment type="caution">
    <text evidence="8">The sequence shown here is derived from an EMBL/GenBank/DDBJ whole genome shotgun (WGS) entry which is preliminary data.</text>
</comment>